<dbReference type="GO" id="GO:0004523">
    <property type="term" value="F:RNA-DNA hybrid ribonuclease activity"/>
    <property type="evidence" value="ECO:0007669"/>
    <property type="project" value="UniProtKB-EC"/>
</dbReference>
<dbReference type="GO" id="GO:0003676">
    <property type="term" value="F:nucleic acid binding"/>
    <property type="evidence" value="ECO:0007669"/>
    <property type="project" value="InterPro"/>
</dbReference>
<dbReference type="Gene3D" id="1.10.340.70">
    <property type="match status" value="1"/>
</dbReference>
<dbReference type="InterPro" id="IPR001878">
    <property type="entry name" value="Znf_CCHC"/>
</dbReference>
<dbReference type="GO" id="GO:0008270">
    <property type="term" value="F:zinc ion binding"/>
    <property type="evidence" value="ECO:0007669"/>
    <property type="project" value="UniProtKB-KW"/>
</dbReference>
<evidence type="ECO:0000256" key="10">
    <source>
        <dbReference type="SAM" id="MobiDB-lite"/>
    </source>
</evidence>
<evidence type="ECO:0000256" key="3">
    <source>
        <dbReference type="ARBA" id="ARBA00022679"/>
    </source>
</evidence>
<dbReference type="Gene3D" id="3.30.70.270">
    <property type="match status" value="1"/>
</dbReference>
<feature type="region of interest" description="Disordered" evidence="10">
    <location>
        <begin position="1077"/>
        <end position="1118"/>
    </location>
</feature>
<accession>A0AAW0PGH0</accession>
<name>A0AAW0PGH0_9GOBI</name>
<dbReference type="CDD" id="cd01647">
    <property type="entry name" value="RT_LTR"/>
    <property type="match status" value="1"/>
</dbReference>
<dbReference type="Gene3D" id="3.10.10.10">
    <property type="entry name" value="HIV Type 1 Reverse Transcriptase, subunit A, domain 1"/>
    <property type="match status" value="1"/>
</dbReference>
<dbReference type="InterPro" id="IPR043502">
    <property type="entry name" value="DNA/RNA_pol_sf"/>
</dbReference>
<gene>
    <name evidence="13" type="ORF">WMY93_009983</name>
</gene>
<dbReference type="PANTHER" id="PTHR37984">
    <property type="entry name" value="PROTEIN CBG26694"/>
    <property type="match status" value="1"/>
</dbReference>
<keyword evidence="6" id="KW-0255">Endonuclease</keyword>
<proteinExistence type="inferred from homology"/>
<evidence type="ECO:0000259" key="11">
    <source>
        <dbReference type="PROSITE" id="PS50158"/>
    </source>
</evidence>
<evidence type="ECO:0000256" key="5">
    <source>
        <dbReference type="ARBA" id="ARBA00022722"/>
    </source>
</evidence>
<evidence type="ECO:0000256" key="8">
    <source>
        <dbReference type="PROSITE-ProRule" id="PRU00047"/>
    </source>
</evidence>
<organism evidence="13 14">
    <name type="scientific">Mugilogobius chulae</name>
    <name type="common">yellowstripe goby</name>
    <dbReference type="NCBI Taxonomy" id="88201"/>
    <lineage>
        <taxon>Eukaryota</taxon>
        <taxon>Metazoa</taxon>
        <taxon>Chordata</taxon>
        <taxon>Craniata</taxon>
        <taxon>Vertebrata</taxon>
        <taxon>Euteleostomi</taxon>
        <taxon>Actinopterygii</taxon>
        <taxon>Neopterygii</taxon>
        <taxon>Teleostei</taxon>
        <taxon>Neoteleostei</taxon>
        <taxon>Acanthomorphata</taxon>
        <taxon>Gobiaria</taxon>
        <taxon>Gobiiformes</taxon>
        <taxon>Gobioidei</taxon>
        <taxon>Gobiidae</taxon>
        <taxon>Gobionellinae</taxon>
        <taxon>Mugilogobius</taxon>
    </lineage>
</organism>
<dbReference type="Pfam" id="PF17921">
    <property type="entry name" value="Integrase_H2C2"/>
    <property type="match status" value="1"/>
</dbReference>
<feature type="domain" description="CCHC-type" evidence="11">
    <location>
        <begin position="211"/>
        <end position="225"/>
    </location>
</feature>
<dbReference type="InterPro" id="IPR041588">
    <property type="entry name" value="Integrase_H2C2"/>
</dbReference>
<feature type="compositionally biased region" description="Polar residues" evidence="10">
    <location>
        <begin position="116"/>
        <end position="129"/>
    </location>
</feature>
<feature type="region of interest" description="Disordered" evidence="10">
    <location>
        <begin position="93"/>
        <end position="155"/>
    </location>
</feature>
<dbReference type="PANTHER" id="PTHR37984:SF5">
    <property type="entry name" value="PROTEIN NYNRIN-LIKE"/>
    <property type="match status" value="1"/>
</dbReference>
<comment type="similarity">
    <text evidence="1">Belongs to the beta type-B retroviral polymerase family. HERV class-II K(HML-2) pol subfamily.</text>
</comment>
<dbReference type="PROSITE" id="PS50158">
    <property type="entry name" value="ZF_CCHC"/>
    <property type="match status" value="1"/>
</dbReference>
<dbReference type="Pfam" id="PF00078">
    <property type="entry name" value="RVT_1"/>
    <property type="match status" value="1"/>
</dbReference>
<evidence type="ECO:0000313" key="14">
    <source>
        <dbReference type="Proteomes" id="UP001460270"/>
    </source>
</evidence>
<comment type="caution">
    <text evidence="13">The sequence shown here is derived from an EMBL/GenBank/DDBJ whole genome shotgun (WGS) entry which is preliminary data.</text>
</comment>
<keyword evidence="8" id="KW-0862">Zinc</keyword>
<feature type="compositionally biased region" description="Low complexity" evidence="10">
    <location>
        <begin position="934"/>
        <end position="945"/>
    </location>
</feature>
<reference evidence="14" key="1">
    <citation type="submission" date="2024-04" db="EMBL/GenBank/DDBJ databases">
        <title>Salinicola lusitanus LLJ914,a marine bacterium isolated from the Okinawa Trough.</title>
        <authorList>
            <person name="Li J."/>
        </authorList>
    </citation>
    <scope>NUCLEOTIDE SEQUENCE [LARGE SCALE GENOMIC DNA]</scope>
</reference>
<dbReference type="EC" id="3.1.26.4" evidence="2"/>
<dbReference type="InterPro" id="IPR043128">
    <property type="entry name" value="Rev_trsase/Diguanyl_cyclase"/>
</dbReference>
<feature type="compositionally biased region" description="Basic and acidic residues" evidence="10">
    <location>
        <begin position="130"/>
        <end position="144"/>
    </location>
</feature>
<sequence>MDLYHKLVNVTQDSRESPQNFLFRAIELKERLFLASKESGSDDQYSPEVIQRKFLRSVSTGLISDHIKFQLKPYLDDPAVTDEILIDKLNEAASVESERQSKQRKNAISRAPKVNELQTEAQAGQPESKTVSEMRVQDQTEAVKPKIRKTSAPSSRDAELYETVNLLREEMADIKKNLQGHQRTTQSLKRTQRRACTACEESGQSNQCDHCFKCGLTGHFSRGCRGLEVQLTDRIKQLEAQLENSNKTHQGVSATYADPVSTRRHSKLQALIGKKCLVDCCFEGVPTKALWDTGSQVTIINESWRSTYLPYVVTRDLQELLEEDETLVVEQDALFEPVDSSKWQEGLTLSEAVISLHKGGWSKVSIPVTNESSRDLTLTARTVLGQLQPVKAIYPANAQPLQTQNDSVNPVQHQNKELWDPPVALDHLTPEQQDKVRAVLREECHAFSKGDQDVGCIPSLKLKIRLKDTTPVTRTYTSVPKPLHKEVKEYLEDLLNRGWIQKSRSPYSSPLVCVRKKDGTLRLCVDYRELNLKSIPDRHPIPRVQDILNSLCGSSWFSVLDQGKAYHQGFLEEESRPLTAFITPWGLYEWVRIPFGLSSAPAEFQRSMEECLAGLRDETCQPYLDDNLVHSKTFDEHLQDLRAVLRRYQQHGVKLTRKSVRWVAELADFEFTIKYRPGRSNGDADGLSRMPLDMNQFMLMCSKEVEPDVIATITQAVHVESQKHVPWMCPVTISTACAQSECVTSSIATISEQDLKRAQEEDPAFRDVKNYIKTKQWPHSKGRGHDELTVLKKEKKKLYIDNNGLVYRKTATGSQLLLPKVFHPLVYRELHEEMGHLGVERTLALIRERFYWPHMQRDVDHYVTKKKLRMREAEYNGSDKEDSDSETEWQAIISRSLEHPTSSRGQLRASAEEFQPQSTPRHPDTSIGEELPRQLSGGDDQLSGDDATRVELEETAEGEVAEGPAVEESPAESSDEADEPATPRQYPFRHRKPPQTLTYDTLDRVVDLETQSSAVTKTVAAQASRLSLLESYSRRWNLILRGLEEKDQQDVRGEAIRSSSRVLPEARDQLPDVVDTVHRLGPRRPTPPEASSSSLPDDSSEMQFGVQPKIQRSLKPTI</sequence>
<dbReference type="AlphaFoldDB" id="A0AAW0PGH0"/>
<evidence type="ECO:0000256" key="2">
    <source>
        <dbReference type="ARBA" id="ARBA00012180"/>
    </source>
</evidence>
<dbReference type="SUPFAM" id="SSF56672">
    <property type="entry name" value="DNA/RNA polymerases"/>
    <property type="match status" value="1"/>
</dbReference>
<keyword evidence="4" id="KW-0548">Nucleotidyltransferase</keyword>
<evidence type="ECO:0000256" key="4">
    <source>
        <dbReference type="ARBA" id="ARBA00022695"/>
    </source>
</evidence>
<keyword evidence="8" id="KW-0863">Zinc-finger</keyword>
<dbReference type="SUPFAM" id="SSF50630">
    <property type="entry name" value="Acid proteases"/>
    <property type="match status" value="1"/>
</dbReference>
<feature type="compositionally biased region" description="Acidic residues" evidence="10">
    <location>
        <begin position="969"/>
        <end position="979"/>
    </location>
</feature>
<evidence type="ECO:0000256" key="7">
    <source>
        <dbReference type="ARBA" id="ARBA00039658"/>
    </source>
</evidence>
<feature type="region of interest" description="Disordered" evidence="10">
    <location>
        <begin position="897"/>
        <end position="995"/>
    </location>
</feature>
<dbReference type="EMBL" id="JBBPFD010000007">
    <property type="protein sequence ID" value="KAK7918699.1"/>
    <property type="molecule type" value="Genomic_DNA"/>
</dbReference>
<evidence type="ECO:0000259" key="12">
    <source>
        <dbReference type="PROSITE" id="PS50878"/>
    </source>
</evidence>
<dbReference type="PROSITE" id="PS50878">
    <property type="entry name" value="RT_POL"/>
    <property type="match status" value="1"/>
</dbReference>
<protein>
    <recommendedName>
        <fullName evidence="7">Gypsy retrotransposon integrase-like protein 1</fullName>
        <ecNumber evidence="2">3.1.26.4</ecNumber>
    </recommendedName>
</protein>
<keyword evidence="5" id="KW-0540">Nuclease</keyword>
<keyword evidence="14" id="KW-1185">Reference proteome</keyword>
<keyword evidence="3" id="KW-0808">Transferase</keyword>
<evidence type="ECO:0000256" key="9">
    <source>
        <dbReference type="SAM" id="Coils"/>
    </source>
</evidence>
<evidence type="ECO:0000256" key="6">
    <source>
        <dbReference type="ARBA" id="ARBA00022759"/>
    </source>
</evidence>
<evidence type="ECO:0000256" key="1">
    <source>
        <dbReference type="ARBA" id="ARBA00010879"/>
    </source>
</evidence>
<dbReference type="InterPro" id="IPR050951">
    <property type="entry name" value="Retrovirus_Pol_polyprotein"/>
</dbReference>
<keyword evidence="9" id="KW-0175">Coiled coil</keyword>
<dbReference type="InterPro" id="IPR000477">
    <property type="entry name" value="RT_dom"/>
</dbReference>
<feature type="coiled-coil region" evidence="9">
    <location>
        <begin position="228"/>
        <end position="255"/>
    </location>
</feature>
<evidence type="ECO:0000313" key="13">
    <source>
        <dbReference type="EMBL" id="KAK7918699.1"/>
    </source>
</evidence>
<dbReference type="Proteomes" id="UP001460270">
    <property type="component" value="Unassembled WGS sequence"/>
</dbReference>
<dbReference type="InterPro" id="IPR021109">
    <property type="entry name" value="Peptidase_aspartic_dom_sf"/>
</dbReference>
<keyword evidence="8" id="KW-0479">Metal-binding</keyword>
<feature type="domain" description="Reverse transcriptase" evidence="12">
    <location>
        <begin position="495"/>
        <end position="673"/>
    </location>
</feature>
<dbReference type="FunFam" id="1.10.340.70:FF:000001">
    <property type="entry name" value="Retrovirus-related Pol polyprotein from transposon gypsy-like Protein"/>
    <property type="match status" value="1"/>
</dbReference>
<keyword evidence="6" id="KW-0378">Hydrolase</keyword>